<evidence type="ECO:0000313" key="4">
    <source>
        <dbReference type="Proteomes" id="UP001177140"/>
    </source>
</evidence>
<dbReference type="AlphaFoldDB" id="A0AA41UZC8"/>
<keyword evidence="1" id="KW-0472">Membrane</keyword>
<dbReference type="Gene3D" id="1.10.287.110">
    <property type="entry name" value="DnaJ domain"/>
    <property type="match status" value="1"/>
</dbReference>
<feature type="transmembrane region" description="Helical" evidence="1">
    <location>
        <begin position="12"/>
        <end position="32"/>
    </location>
</feature>
<dbReference type="PANTHER" id="PTHR44303">
    <property type="entry name" value="DNAJ HOMOLOG SUBFAMILY C MEMBER 16"/>
    <property type="match status" value="1"/>
</dbReference>
<evidence type="ECO:0000256" key="1">
    <source>
        <dbReference type="SAM" id="Phobius"/>
    </source>
</evidence>
<dbReference type="InterPro" id="IPR052448">
    <property type="entry name" value="DnaJ_C16_autophagy_reg"/>
</dbReference>
<sequence length="573" mass="65551">MAHLSSSSISLLKFYFFPLILLFLAIHFQLFIIPSSSPLLHYDVLGIKHYSSMEQVTEAYENFSSRWSSGGEEPTVKDFVQIRYAYELLTNPLWKRDYDAFGVDEHLHTLEAVKTKYAEETFSKIKLPLLNASSSRVHAFNVLNSEDFKHATGSSKSLLVQVYSFGSSRSEEFFSNWKKISNNNTCKWMYSPDNLLDGFAKTGMVELGENRLATYLAKRTPTGQPFFKNGLPLLVAFPSGCRNSYCLVRYHGDLSVDAVTDWFSTRIVGLPQINYFSKETLGKNFIAKSGHHKVKVLYFSNTGERAAPFLRQAAKDYWAYASFASILWREEDSSLWWNNFKVDSAPAYVFLKDPGVKPVVFHAAMNSTSFFRIMEQNKQQALPQLRSITSMDLGCDARGYSRAGYEAMTWYCVILAGRPGLELNQMRETMFRVQDTLSNKEDSGADYKSSTLSPQAVAALKENRLTFTWLDGEAQQKYCFFYFNSEKSFEACGPRRDVTDVPQIVIVRYKRSSAQREEPKRQHKTIWDIFKEDDEDLASQLVAKYDGTMETQEIIQWVSELIKNGDSTDLPIF</sequence>
<protein>
    <recommendedName>
        <fullName evidence="2">J domain-containing protein</fullName>
    </recommendedName>
</protein>
<name>A0AA41UZC8_PAPNU</name>
<gene>
    <name evidence="3" type="ORF">MKW94_015262</name>
</gene>
<keyword evidence="1" id="KW-1133">Transmembrane helix</keyword>
<evidence type="ECO:0000313" key="3">
    <source>
        <dbReference type="EMBL" id="MCL7025101.1"/>
    </source>
</evidence>
<feature type="domain" description="J" evidence="2">
    <location>
        <begin position="40"/>
        <end position="102"/>
    </location>
</feature>
<feature type="non-terminal residue" evidence="3">
    <location>
        <position position="1"/>
    </location>
</feature>
<keyword evidence="4" id="KW-1185">Reference proteome</keyword>
<dbReference type="InterPro" id="IPR001623">
    <property type="entry name" value="DnaJ_domain"/>
</dbReference>
<reference evidence="3" key="1">
    <citation type="submission" date="2022-03" db="EMBL/GenBank/DDBJ databases">
        <title>A functionally conserved STORR gene fusion in Papaver species that diverged 16.8 million years ago.</title>
        <authorList>
            <person name="Catania T."/>
        </authorList>
    </citation>
    <scope>NUCLEOTIDE SEQUENCE</scope>
    <source>
        <strain evidence="3">S-191538</strain>
    </source>
</reference>
<proteinExistence type="predicted"/>
<dbReference type="PANTHER" id="PTHR44303:SF2">
    <property type="entry name" value="DNAJ HOMOLOG SUBFAMILY C MEMBER 16"/>
    <property type="match status" value="1"/>
</dbReference>
<dbReference type="PROSITE" id="PS50076">
    <property type="entry name" value="DNAJ_2"/>
    <property type="match status" value="1"/>
</dbReference>
<dbReference type="SUPFAM" id="SSF46565">
    <property type="entry name" value="Chaperone J-domain"/>
    <property type="match status" value="1"/>
</dbReference>
<dbReference type="InterPro" id="IPR036869">
    <property type="entry name" value="J_dom_sf"/>
</dbReference>
<comment type="caution">
    <text evidence="3">The sequence shown here is derived from an EMBL/GenBank/DDBJ whole genome shotgun (WGS) entry which is preliminary data.</text>
</comment>
<evidence type="ECO:0000259" key="2">
    <source>
        <dbReference type="PROSITE" id="PS50076"/>
    </source>
</evidence>
<keyword evidence="1" id="KW-0812">Transmembrane</keyword>
<accession>A0AA41UZC8</accession>
<dbReference type="EMBL" id="JAJJMA010041535">
    <property type="protein sequence ID" value="MCL7025101.1"/>
    <property type="molecule type" value="Genomic_DNA"/>
</dbReference>
<dbReference type="Proteomes" id="UP001177140">
    <property type="component" value="Unassembled WGS sequence"/>
</dbReference>
<organism evidence="3 4">
    <name type="scientific">Papaver nudicaule</name>
    <name type="common">Iceland poppy</name>
    <dbReference type="NCBI Taxonomy" id="74823"/>
    <lineage>
        <taxon>Eukaryota</taxon>
        <taxon>Viridiplantae</taxon>
        <taxon>Streptophyta</taxon>
        <taxon>Embryophyta</taxon>
        <taxon>Tracheophyta</taxon>
        <taxon>Spermatophyta</taxon>
        <taxon>Magnoliopsida</taxon>
        <taxon>Ranunculales</taxon>
        <taxon>Papaveraceae</taxon>
        <taxon>Papaveroideae</taxon>
        <taxon>Papaver</taxon>
    </lineage>
</organism>